<keyword evidence="3" id="KW-1185">Reference proteome</keyword>
<gene>
    <name evidence="2" type="ORF">Tco_0703703</name>
</gene>
<feature type="compositionally biased region" description="Low complexity" evidence="1">
    <location>
        <begin position="70"/>
        <end position="82"/>
    </location>
</feature>
<evidence type="ECO:0000256" key="1">
    <source>
        <dbReference type="SAM" id="MobiDB-lite"/>
    </source>
</evidence>
<sequence length="278" mass="30400">MSAFASNFPRSSWSLRFQWVSDDELEALEEVPQSPGHAPPSPDYVPAPEHPLSPDYVLGPKEPEQASLSPNYIPEPNYIPIEDQPLPVDASPKALSPGYEEEEESSGDDANDEDEEEASKDDDEEEEEHLASADSFVVPAVDPVPSAEDTEAFEADEAAGIRLRAASPPTHHPSEIPSLPLLLSSTTHRDDLTEADMPLQKRARFTAPTGRFKVGESSSAAAARAAGHTLAHRVDYRFVDTMDASICVAESRAMTTIEEVNERVTDLVTTKRQETHEL</sequence>
<reference evidence="2" key="2">
    <citation type="submission" date="2022-01" db="EMBL/GenBank/DDBJ databases">
        <authorList>
            <person name="Yamashiro T."/>
            <person name="Shiraishi A."/>
            <person name="Satake H."/>
            <person name="Nakayama K."/>
        </authorList>
    </citation>
    <scope>NUCLEOTIDE SEQUENCE</scope>
</reference>
<evidence type="ECO:0000313" key="2">
    <source>
        <dbReference type="EMBL" id="GJS70862.1"/>
    </source>
</evidence>
<comment type="caution">
    <text evidence="2">The sequence shown here is derived from an EMBL/GenBank/DDBJ whole genome shotgun (WGS) entry which is preliminary data.</text>
</comment>
<feature type="compositionally biased region" description="Pro residues" evidence="1">
    <location>
        <begin position="37"/>
        <end position="51"/>
    </location>
</feature>
<dbReference type="Proteomes" id="UP001151760">
    <property type="component" value="Unassembled WGS sequence"/>
</dbReference>
<feature type="compositionally biased region" description="Acidic residues" evidence="1">
    <location>
        <begin position="99"/>
        <end position="128"/>
    </location>
</feature>
<protein>
    <submittedName>
        <fullName evidence="2">Uncharacterized protein</fullName>
    </submittedName>
</protein>
<name>A0ABQ4Y0E5_9ASTR</name>
<evidence type="ECO:0000313" key="3">
    <source>
        <dbReference type="Proteomes" id="UP001151760"/>
    </source>
</evidence>
<proteinExistence type="predicted"/>
<feature type="region of interest" description="Disordered" evidence="1">
    <location>
        <begin position="26"/>
        <end position="140"/>
    </location>
</feature>
<accession>A0ABQ4Y0E5</accession>
<reference evidence="2" key="1">
    <citation type="journal article" date="2022" name="Int. J. Mol. Sci.">
        <title>Draft Genome of Tanacetum Coccineum: Genomic Comparison of Closely Related Tanacetum-Family Plants.</title>
        <authorList>
            <person name="Yamashiro T."/>
            <person name="Shiraishi A."/>
            <person name="Nakayama K."/>
            <person name="Satake H."/>
        </authorList>
    </citation>
    <scope>NUCLEOTIDE SEQUENCE</scope>
</reference>
<organism evidence="2 3">
    <name type="scientific">Tanacetum coccineum</name>
    <dbReference type="NCBI Taxonomy" id="301880"/>
    <lineage>
        <taxon>Eukaryota</taxon>
        <taxon>Viridiplantae</taxon>
        <taxon>Streptophyta</taxon>
        <taxon>Embryophyta</taxon>
        <taxon>Tracheophyta</taxon>
        <taxon>Spermatophyta</taxon>
        <taxon>Magnoliopsida</taxon>
        <taxon>eudicotyledons</taxon>
        <taxon>Gunneridae</taxon>
        <taxon>Pentapetalae</taxon>
        <taxon>asterids</taxon>
        <taxon>campanulids</taxon>
        <taxon>Asterales</taxon>
        <taxon>Asteraceae</taxon>
        <taxon>Asteroideae</taxon>
        <taxon>Anthemideae</taxon>
        <taxon>Anthemidinae</taxon>
        <taxon>Tanacetum</taxon>
    </lineage>
</organism>
<dbReference type="EMBL" id="BQNB010009962">
    <property type="protein sequence ID" value="GJS70862.1"/>
    <property type="molecule type" value="Genomic_DNA"/>
</dbReference>